<sequence>MRCIMWKRGENKVILMGRAGKDAEVRYTPNGTAIASLTLATEISYSDNEGKEQKETEWHDIVIFGKKAEAAGKYFKKGMMLYFVGRIRNNKWQGTDGKMRSNKEIVIDNNGEMQMLPGAGPRNTSAEGQGGIENHDEPPFPDMNDYPQ</sequence>
<reference evidence="5" key="4">
    <citation type="journal article" date="2002" name="Plasmid">
        <title>Chromosomal sequences from Klebsiella pneumoniae flank the SHV-5 extended-spectrum beta-lactamase gene in pACM1.</title>
        <authorList>
            <person name="Preston K.E."/>
            <person name="Venezia R.A."/>
        </authorList>
    </citation>
    <scope>NUCLEOTIDE SEQUENCE</scope>
    <source>
        <strain evidence="5">ATCC 51983</strain>
        <plasmid evidence="5">pACM1</plasmid>
    </source>
</reference>
<comment type="subunit">
    <text evidence="2">Homotetramer.</text>
</comment>
<gene>
    <name evidence="5" type="primary">ssb</name>
</gene>
<evidence type="ECO:0000256" key="3">
    <source>
        <dbReference type="PIRNR" id="PIRNR002070"/>
    </source>
</evidence>
<dbReference type="CDD" id="cd04496">
    <property type="entry name" value="SSB_OBF"/>
    <property type="match status" value="1"/>
</dbReference>
<keyword evidence="5" id="KW-0614">Plasmid</keyword>
<geneLocation type="plasmid" evidence="5">
    <name>pACM1</name>
</geneLocation>
<reference evidence="5" key="1">
    <citation type="journal article" date="1997" name="Plasmid">
        <title>The resistance and integrase genes of pACM1, a conjugative multiple-resistance plasmid, from Klebsiella oxytoca.</title>
        <authorList>
            <person name="Preston K.E."/>
            <person name="Kacica M.A."/>
            <person name="Limberger R.J."/>
            <person name="Archinal W.A."/>
            <person name="Venezia R.A."/>
        </authorList>
    </citation>
    <scope>NUCLEOTIDE SEQUENCE</scope>
    <source>
        <strain evidence="5">ATCC 51983</strain>
        <plasmid evidence="5">pACM1</plasmid>
    </source>
</reference>
<evidence type="ECO:0000256" key="2">
    <source>
        <dbReference type="HAMAP-Rule" id="MF_00984"/>
    </source>
</evidence>
<dbReference type="GO" id="GO:0003697">
    <property type="term" value="F:single-stranded DNA binding"/>
    <property type="evidence" value="ECO:0007669"/>
    <property type="project" value="UniProtKB-UniRule"/>
</dbReference>
<dbReference type="PIRSF" id="PIRSF002070">
    <property type="entry name" value="SSB"/>
    <property type="match status" value="1"/>
</dbReference>
<dbReference type="PANTHER" id="PTHR10302">
    <property type="entry name" value="SINGLE-STRANDED DNA-BINDING PROTEIN"/>
    <property type="match status" value="1"/>
</dbReference>
<dbReference type="HAMAP" id="MF_00984">
    <property type="entry name" value="SSB"/>
    <property type="match status" value="1"/>
</dbReference>
<evidence type="ECO:0000313" key="5">
    <source>
        <dbReference type="EMBL" id="AIM47887.1"/>
    </source>
</evidence>
<dbReference type="GO" id="GO:0009295">
    <property type="term" value="C:nucleoid"/>
    <property type="evidence" value="ECO:0007669"/>
    <property type="project" value="TreeGrafter"/>
</dbReference>
<dbReference type="GO" id="GO:0006260">
    <property type="term" value="P:DNA replication"/>
    <property type="evidence" value="ECO:0007669"/>
    <property type="project" value="InterPro"/>
</dbReference>
<feature type="region of interest" description="Disordered" evidence="4">
    <location>
        <begin position="112"/>
        <end position="148"/>
    </location>
</feature>
<dbReference type="PANTHER" id="PTHR10302:SF27">
    <property type="entry name" value="SINGLE-STRANDED DNA-BINDING PROTEIN"/>
    <property type="match status" value="1"/>
</dbReference>
<evidence type="ECO:0000256" key="1">
    <source>
        <dbReference type="ARBA" id="ARBA00023125"/>
    </source>
</evidence>
<name>A0A088FNP5_KLEOX</name>
<organism evidence="5">
    <name type="scientific">Klebsiella oxytoca</name>
    <dbReference type="NCBI Taxonomy" id="571"/>
    <lineage>
        <taxon>Bacteria</taxon>
        <taxon>Pseudomonadati</taxon>
        <taxon>Pseudomonadota</taxon>
        <taxon>Gammaproteobacteria</taxon>
        <taxon>Enterobacterales</taxon>
        <taxon>Enterobacteriaceae</taxon>
        <taxon>Klebsiella/Raoultella group</taxon>
        <taxon>Klebsiella</taxon>
    </lineage>
</organism>
<dbReference type="NCBIfam" id="TIGR00621">
    <property type="entry name" value="ssb"/>
    <property type="match status" value="1"/>
</dbReference>
<dbReference type="InterPro" id="IPR000424">
    <property type="entry name" value="Primosome_PriB/ssb"/>
</dbReference>
<dbReference type="SUPFAM" id="SSF50249">
    <property type="entry name" value="Nucleic acid-binding proteins"/>
    <property type="match status" value="1"/>
</dbReference>
<dbReference type="Gene3D" id="2.40.50.140">
    <property type="entry name" value="Nucleic acid-binding proteins"/>
    <property type="match status" value="1"/>
</dbReference>
<reference evidence="5" key="2">
    <citation type="journal article" date="1999" name="Plasmid">
        <title>The cassettes and 3' conserved segment of an integron from Klebsiella oxytoca plasmid pACM1.</title>
        <authorList>
            <person name="Preston K.E."/>
            <person name="Radomski C.C."/>
            <person name="Venezia R.A."/>
        </authorList>
    </citation>
    <scope>NUCLEOTIDE SEQUENCE</scope>
    <source>
        <strain evidence="5">ATCC 51983</strain>
        <plasmid evidence="5">pACM1</plasmid>
    </source>
</reference>
<dbReference type="EMBL" id="KJ541681">
    <property type="protein sequence ID" value="AIM47887.1"/>
    <property type="molecule type" value="Genomic_DNA"/>
</dbReference>
<keyword evidence="1 2" id="KW-0238">DNA-binding</keyword>
<dbReference type="PROSITE" id="PS50935">
    <property type="entry name" value="SSB"/>
    <property type="match status" value="1"/>
</dbReference>
<protein>
    <recommendedName>
        <fullName evidence="2 3">Single-stranded DNA-binding protein</fullName>
        <shortName evidence="2">SSB</shortName>
    </recommendedName>
</protein>
<dbReference type="InterPro" id="IPR011344">
    <property type="entry name" value="ssDNA-bd"/>
</dbReference>
<accession>A0A088FNP5</accession>
<reference evidence="5" key="6">
    <citation type="journal article" date="2014" name="Plasmid">
        <title>The complete nucleotide sequence of the multi-drug resistance-encoding IncL/M plasmid pACM1.</title>
        <authorList>
            <person name="Preston K.E."/>
            <person name="Hitchcock S.A."/>
            <person name="Aziz A.Y."/>
            <person name="Tine J.A."/>
        </authorList>
    </citation>
    <scope>NUCLEOTIDE SEQUENCE</scope>
    <source>
        <strain evidence="5">ATCC 51983</strain>
        <plasmid evidence="5">pACM1</plasmid>
    </source>
</reference>
<evidence type="ECO:0000256" key="4">
    <source>
        <dbReference type="SAM" id="MobiDB-lite"/>
    </source>
</evidence>
<comment type="caution">
    <text evidence="2">Lacks conserved residue(s) required for the propagation of feature annotation.</text>
</comment>
<reference evidence="5" key="3">
    <citation type="journal article" date="2000" name="Plasmid">
        <title>Nucleotide sequence of a 7-kb fragment of pACM1 encoding an IncM DNA primase and other putative proteins associated with conjugation.</title>
        <authorList>
            <person name="Preston K.E."/>
            <person name="Radomski C.C."/>
            <person name="Venezia R.A."/>
        </authorList>
    </citation>
    <scope>NUCLEOTIDE SEQUENCE</scope>
    <source>
        <strain evidence="5">ATCC 51983</strain>
        <plasmid evidence="5">pACM1</plasmid>
    </source>
</reference>
<reference evidence="5" key="5">
    <citation type="journal article" date="2004" name="Plasmid">
        <title>The SHV-5 extended-spectrum beta-lactamase gene of pACM1 is located on the remnant of a compound transposon.</title>
        <authorList>
            <person name="Preston K.E."/>
            <person name="Venezia R.A."/>
            <person name="Stellrecht K.A."/>
        </authorList>
    </citation>
    <scope>NUCLEOTIDE SEQUENCE</scope>
    <source>
        <strain evidence="5">ATCC 51983</strain>
        <plasmid evidence="5">pACM1</plasmid>
    </source>
</reference>
<proteinExistence type="inferred from homology"/>
<dbReference type="InterPro" id="IPR012340">
    <property type="entry name" value="NA-bd_OB-fold"/>
</dbReference>
<dbReference type="Pfam" id="PF00436">
    <property type="entry name" value="SSB"/>
    <property type="match status" value="1"/>
</dbReference>
<dbReference type="AlphaFoldDB" id="A0A088FNP5"/>